<evidence type="ECO:0000313" key="4">
    <source>
        <dbReference type="Proteomes" id="UP000199394"/>
    </source>
</evidence>
<accession>A0A1H3Y2T1</accession>
<dbReference type="Pfam" id="PF00176">
    <property type="entry name" value="SNF2-rel_dom"/>
    <property type="match status" value="1"/>
</dbReference>
<keyword evidence="3" id="KW-0067">ATP-binding</keyword>
<evidence type="ECO:0000259" key="1">
    <source>
        <dbReference type="Pfam" id="PF00176"/>
    </source>
</evidence>
<organism evidence="3 4">
    <name type="scientific">Eubacterium aggregans</name>
    <dbReference type="NCBI Taxonomy" id="81409"/>
    <lineage>
        <taxon>Bacteria</taxon>
        <taxon>Bacillati</taxon>
        <taxon>Bacillota</taxon>
        <taxon>Clostridia</taxon>
        <taxon>Eubacteriales</taxon>
        <taxon>Eubacteriaceae</taxon>
        <taxon>Eubacterium</taxon>
    </lineage>
</organism>
<dbReference type="OrthoDB" id="9760715at2"/>
<dbReference type="PANTHER" id="PTHR45629:SF7">
    <property type="entry name" value="DNA EXCISION REPAIR PROTEIN ERCC-6-RELATED"/>
    <property type="match status" value="1"/>
</dbReference>
<dbReference type="InterPro" id="IPR000330">
    <property type="entry name" value="SNF2_N"/>
</dbReference>
<dbReference type="InterPro" id="IPR001650">
    <property type="entry name" value="Helicase_C-like"/>
</dbReference>
<dbReference type="PANTHER" id="PTHR45629">
    <property type="entry name" value="SNF2/RAD54 FAMILY MEMBER"/>
    <property type="match status" value="1"/>
</dbReference>
<dbReference type="InterPro" id="IPR050496">
    <property type="entry name" value="SNF2_RAD54_helicase_repair"/>
</dbReference>
<dbReference type="AlphaFoldDB" id="A0A1H3Y2T1"/>
<dbReference type="Pfam" id="PF00271">
    <property type="entry name" value="Helicase_C"/>
    <property type="match status" value="1"/>
</dbReference>
<evidence type="ECO:0000259" key="2">
    <source>
        <dbReference type="Pfam" id="PF00271"/>
    </source>
</evidence>
<protein>
    <submittedName>
        <fullName evidence="3">Helicase conserved C-terminal domain-containing protein</fullName>
    </submittedName>
</protein>
<proteinExistence type="predicted"/>
<dbReference type="Gene3D" id="3.40.50.10810">
    <property type="entry name" value="Tandem AAA-ATPase domain"/>
    <property type="match status" value="1"/>
</dbReference>
<dbReference type="InterPro" id="IPR038718">
    <property type="entry name" value="SNF2-like_sf"/>
</dbReference>
<keyword evidence="3" id="KW-0347">Helicase</keyword>
<feature type="domain" description="Helicase C-terminal" evidence="2">
    <location>
        <begin position="270"/>
        <end position="373"/>
    </location>
</feature>
<keyword evidence="3" id="KW-0378">Hydrolase</keyword>
<keyword evidence="4" id="KW-1185">Reference proteome</keyword>
<evidence type="ECO:0000313" key="3">
    <source>
        <dbReference type="EMBL" id="SEA05118.1"/>
    </source>
</evidence>
<sequence>MIEFYPHQEDVLEQTKGRMKCAHYLKMGLGKTFTGAEQMVRLAAEYNLLVCQKSKVGDWINHITAYYPHLNVTDYTKKDAEIQPGVIVINYELVWRRPEFKKMSGFTLMLDESSKIMHDTAKVTKFIKKLKYDGLILLSGTPCGGRYELFLSQIHMLGWPISKSLFYKQYCVTESFKTTDGMWHKQVVGYKNIDRLKRKLADYGAVFMETEDALKLPDVNDQVIKINPPAQHKQFINDRIVIVDGEEIVGDTPLKTMLGCRKICAYHNEDKFAALSDLVESADDRVIVFYNFTAEYIKAYDAVKHLNRPVSAVNGQAVNLTAYENCERSITFVQYQAGAMGLNLQKARRIVYLSPPLQWELFDQSKARIRRIGQKKTCFYYYLTTTDSVEEKIYKTLKQRKNFDEILFLRECIVND</sequence>
<gene>
    <name evidence="3" type="ORF">SAMN04515656_10312</name>
</gene>
<name>A0A1H3Y2T1_9FIRM</name>
<dbReference type="STRING" id="81409.SAMN04515656_10312"/>
<dbReference type="InterPro" id="IPR027417">
    <property type="entry name" value="P-loop_NTPase"/>
</dbReference>
<reference evidence="3 4" key="1">
    <citation type="submission" date="2016-10" db="EMBL/GenBank/DDBJ databases">
        <authorList>
            <person name="de Groot N.N."/>
        </authorList>
    </citation>
    <scope>NUCLEOTIDE SEQUENCE [LARGE SCALE GENOMIC DNA]</scope>
    <source>
        <strain evidence="3 4">SR12</strain>
    </source>
</reference>
<keyword evidence="3" id="KW-0547">Nucleotide-binding</keyword>
<dbReference type="Gene3D" id="3.40.50.300">
    <property type="entry name" value="P-loop containing nucleotide triphosphate hydrolases"/>
    <property type="match status" value="1"/>
</dbReference>
<dbReference type="SUPFAM" id="SSF52540">
    <property type="entry name" value="P-loop containing nucleoside triphosphate hydrolases"/>
    <property type="match status" value="2"/>
</dbReference>
<dbReference type="EMBL" id="FNRK01000003">
    <property type="protein sequence ID" value="SEA05118.1"/>
    <property type="molecule type" value="Genomic_DNA"/>
</dbReference>
<dbReference type="Proteomes" id="UP000199394">
    <property type="component" value="Unassembled WGS sequence"/>
</dbReference>
<dbReference type="GO" id="GO:0005524">
    <property type="term" value="F:ATP binding"/>
    <property type="evidence" value="ECO:0007669"/>
    <property type="project" value="InterPro"/>
</dbReference>
<feature type="domain" description="SNF2 N-terminal" evidence="1">
    <location>
        <begin position="27"/>
        <end position="264"/>
    </location>
</feature>
<dbReference type="GO" id="GO:0004386">
    <property type="term" value="F:helicase activity"/>
    <property type="evidence" value="ECO:0007669"/>
    <property type="project" value="UniProtKB-KW"/>
</dbReference>